<sequence length="37" mass="4397">MEIITDIARDLKATRKKNMQIPTKMLEELFLLFGKIF</sequence>
<accession>A0ABC9SIR2</accession>
<reference evidence="1 2" key="1">
    <citation type="submission" date="2013-01" db="EMBL/GenBank/DDBJ databases">
        <authorList>
            <person name="Harkins D.M."/>
            <person name="Durkin A.S."/>
            <person name="Brinkac L.M."/>
            <person name="Haft D.H."/>
            <person name="Selengut J.D."/>
            <person name="Sanka R."/>
            <person name="DePew J."/>
            <person name="Purushe J."/>
            <person name="Hartskeerl R.A."/>
            <person name="Ahmed A."/>
            <person name="van der Linden H."/>
            <person name="Goris M.G.A."/>
            <person name="Vinetz J.M."/>
            <person name="Sutton G.G."/>
            <person name="Nierman W.C."/>
            <person name="Fouts D.E."/>
        </authorList>
    </citation>
    <scope>NUCLEOTIDE SEQUENCE [LARGE SCALE GENOMIC DNA]</scope>
    <source>
        <strain evidence="1 2">Brem 328</strain>
    </source>
</reference>
<organism evidence="1 2">
    <name type="scientific">Leptospira borgpetersenii str. Brem 328</name>
    <dbReference type="NCBI Taxonomy" id="1049780"/>
    <lineage>
        <taxon>Bacteria</taxon>
        <taxon>Pseudomonadati</taxon>
        <taxon>Spirochaetota</taxon>
        <taxon>Spirochaetia</taxon>
        <taxon>Leptospirales</taxon>
        <taxon>Leptospiraceae</taxon>
        <taxon>Leptospira</taxon>
    </lineage>
</organism>
<dbReference type="AlphaFoldDB" id="A0ABC9SIR2"/>
<dbReference type="Proteomes" id="UP000012166">
    <property type="component" value="Unassembled WGS sequence"/>
</dbReference>
<evidence type="ECO:0000313" key="1">
    <source>
        <dbReference type="EMBL" id="EMN17719.1"/>
    </source>
</evidence>
<gene>
    <name evidence="1" type="ORF">LEP1GSC056_2867</name>
</gene>
<evidence type="ECO:0000313" key="2">
    <source>
        <dbReference type="Proteomes" id="UP000012166"/>
    </source>
</evidence>
<protein>
    <submittedName>
        <fullName evidence="1">Uncharacterized protein</fullName>
    </submittedName>
</protein>
<dbReference type="EMBL" id="AHMS02000022">
    <property type="protein sequence ID" value="EMN17719.1"/>
    <property type="molecule type" value="Genomic_DNA"/>
</dbReference>
<comment type="caution">
    <text evidence="1">The sequence shown here is derived from an EMBL/GenBank/DDBJ whole genome shotgun (WGS) entry which is preliminary data.</text>
</comment>
<name>A0ABC9SIR2_LEPBO</name>
<proteinExistence type="predicted"/>